<dbReference type="Proteomes" id="UP000286848">
    <property type="component" value="Unassembled WGS sequence"/>
</dbReference>
<evidence type="ECO:0008006" key="3">
    <source>
        <dbReference type="Google" id="ProtNLM"/>
    </source>
</evidence>
<evidence type="ECO:0000313" key="2">
    <source>
        <dbReference type="Proteomes" id="UP000286848"/>
    </source>
</evidence>
<dbReference type="Pfam" id="PF16784">
    <property type="entry name" value="HNHc_6"/>
    <property type="match status" value="1"/>
</dbReference>
<sequence length="222" mass="25536">MDVYGTLESVSGNRLEIALDDVLSTQSISRLADNQKPTIKLEIADNRRRSPAQLKKIWALINDLCDYTGDIPDEWEQRFKYMVKLHFGIDSFSLSDCSITIANHMILEILNFLFEEDIPFKSKTWDSIPSDFPKQMLCLKNKRCVICGKPADIAHYTAVGSGRNRNHINHVGMYINTLCRLHHVTQHSMGAEKFTEYYHIKPIKVTEEIAKQLHLGRIDKDD</sequence>
<name>A0A401IUL0_9LACO</name>
<dbReference type="RefSeq" id="WP_124977321.1">
    <property type="nucleotide sequence ID" value="NZ_BFFP01000028.1"/>
</dbReference>
<reference evidence="1 2" key="1">
    <citation type="journal article" date="2019" name="Int. J. Syst. Evol. Microbiol.">
        <title>Lactobacillus salitolerans sp. nov., a novel lactic acid bacterium isolated from spent mushroom substrates.</title>
        <authorList>
            <person name="Tohno M."/>
            <person name="Tanizawa Y."/>
            <person name="Kojima Y."/>
            <person name="Sakamoto M."/>
            <person name="Nakamura Y."/>
            <person name="Ohkuma M."/>
            <person name="Kobayashi H."/>
        </authorList>
    </citation>
    <scope>NUCLEOTIDE SEQUENCE [LARGE SCALE GENOMIC DNA]</scope>
    <source>
        <strain evidence="1 2">YK43</strain>
    </source>
</reference>
<accession>A0A401IUL0</accession>
<comment type="caution">
    <text evidence="1">The sequence shown here is derived from an EMBL/GenBank/DDBJ whole genome shotgun (WGS) entry which is preliminary data.</text>
</comment>
<protein>
    <recommendedName>
        <fullName evidence="3">Phage protein</fullName>
    </recommendedName>
</protein>
<dbReference type="EMBL" id="BFFP01000028">
    <property type="protein sequence ID" value="GBG95214.1"/>
    <property type="molecule type" value="Genomic_DNA"/>
</dbReference>
<keyword evidence="2" id="KW-1185">Reference proteome</keyword>
<proteinExistence type="predicted"/>
<evidence type="ECO:0000313" key="1">
    <source>
        <dbReference type="EMBL" id="GBG95214.1"/>
    </source>
</evidence>
<dbReference type="OrthoDB" id="1665841at2"/>
<dbReference type="InterPro" id="IPR041242">
    <property type="entry name" value="HNHc_6"/>
</dbReference>
<dbReference type="AlphaFoldDB" id="A0A401IUL0"/>
<organism evidence="1 2">
    <name type="scientific">Ligilactobacillus salitolerans</name>
    <dbReference type="NCBI Taxonomy" id="1808352"/>
    <lineage>
        <taxon>Bacteria</taxon>
        <taxon>Bacillati</taxon>
        <taxon>Bacillota</taxon>
        <taxon>Bacilli</taxon>
        <taxon>Lactobacillales</taxon>
        <taxon>Lactobacillaceae</taxon>
        <taxon>Ligilactobacillus</taxon>
    </lineage>
</organism>
<gene>
    <name evidence="1" type="ORF">LFYK43_16730</name>
</gene>